<evidence type="ECO:0000256" key="1">
    <source>
        <dbReference type="ARBA" id="ARBA00007074"/>
    </source>
</evidence>
<protein>
    <submittedName>
        <fullName evidence="8">NlpC/P60 family protein</fullName>
    </submittedName>
</protein>
<keyword evidence="4" id="KW-0378">Hydrolase</keyword>
<evidence type="ECO:0000313" key="8">
    <source>
        <dbReference type="EMBL" id="MCC4307144.1"/>
    </source>
</evidence>
<dbReference type="Gene3D" id="3.90.1720.10">
    <property type="entry name" value="endopeptidase domain like (from Nostoc punctiforme)"/>
    <property type="match status" value="1"/>
</dbReference>
<dbReference type="InterPro" id="IPR038765">
    <property type="entry name" value="Papain-like_cys_pep_sf"/>
</dbReference>
<dbReference type="InterPro" id="IPR000064">
    <property type="entry name" value="NLP_P60_dom"/>
</dbReference>
<dbReference type="Proteomes" id="UP001108027">
    <property type="component" value="Unassembled WGS sequence"/>
</dbReference>
<evidence type="ECO:0000256" key="2">
    <source>
        <dbReference type="ARBA" id="ARBA00022670"/>
    </source>
</evidence>
<dbReference type="PANTHER" id="PTHR47360">
    <property type="entry name" value="MUREIN DD-ENDOPEPTIDASE MEPS/MUREIN LD-CARBOXYPEPTIDASE"/>
    <property type="match status" value="1"/>
</dbReference>
<feature type="domain" description="NlpC/P60" evidence="7">
    <location>
        <begin position="60"/>
        <end position="181"/>
    </location>
</feature>
<evidence type="ECO:0000313" key="9">
    <source>
        <dbReference type="Proteomes" id="UP001108027"/>
    </source>
</evidence>
<evidence type="ECO:0000259" key="7">
    <source>
        <dbReference type="PROSITE" id="PS51935"/>
    </source>
</evidence>
<keyword evidence="9" id="KW-1185">Reference proteome</keyword>
<dbReference type="EMBL" id="JAJGNA010000001">
    <property type="protein sequence ID" value="MCC4307144.1"/>
    <property type="molecule type" value="Genomic_DNA"/>
</dbReference>
<keyword evidence="5" id="KW-0788">Thiol protease</keyword>
<dbReference type="InterPro" id="IPR052062">
    <property type="entry name" value="Murein_DD/LD_carboxypeptidase"/>
</dbReference>
<comment type="caution">
    <text evidence="8">The sequence shown here is derived from an EMBL/GenBank/DDBJ whole genome shotgun (WGS) entry which is preliminary data.</text>
</comment>
<dbReference type="Pfam" id="PF00877">
    <property type="entry name" value="NLPC_P60"/>
    <property type="match status" value="1"/>
</dbReference>
<dbReference type="GO" id="GO:0008234">
    <property type="term" value="F:cysteine-type peptidase activity"/>
    <property type="evidence" value="ECO:0007669"/>
    <property type="project" value="UniProtKB-KW"/>
</dbReference>
<proteinExistence type="inferred from homology"/>
<evidence type="ECO:0000256" key="6">
    <source>
        <dbReference type="SAM" id="MobiDB-lite"/>
    </source>
</evidence>
<dbReference type="GO" id="GO:0006508">
    <property type="term" value="P:proteolysis"/>
    <property type="evidence" value="ECO:0007669"/>
    <property type="project" value="UniProtKB-KW"/>
</dbReference>
<dbReference type="RefSeq" id="WP_228232310.1">
    <property type="nucleotide sequence ID" value="NZ_ARXL01000024.1"/>
</dbReference>
<dbReference type="SUPFAM" id="SSF54001">
    <property type="entry name" value="Cysteine proteinases"/>
    <property type="match status" value="1"/>
</dbReference>
<dbReference type="PROSITE" id="PS51935">
    <property type="entry name" value="NLPC_P60"/>
    <property type="match status" value="1"/>
</dbReference>
<organism evidence="8 9">
    <name type="scientific">Alloalcanivorax marinus</name>
    <dbReference type="NCBI Taxonomy" id="1177169"/>
    <lineage>
        <taxon>Bacteria</taxon>
        <taxon>Pseudomonadati</taxon>
        <taxon>Pseudomonadota</taxon>
        <taxon>Gammaproteobacteria</taxon>
        <taxon>Oceanospirillales</taxon>
        <taxon>Alcanivoracaceae</taxon>
        <taxon>Alloalcanivorax</taxon>
    </lineage>
</organism>
<dbReference type="PANTHER" id="PTHR47360:SF1">
    <property type="entry name" value="ENDOPEPTIDASE NLPC-RELATED"/>
    <property type="match status" value="1"/>
</dbReference>
<sequence length="196" mass="21829">MPGVSYPRSWRTVLILLALAAVAAGCATRPMGEGPRVEERGAGAEPPPLLRDDVPAADLAPISPLLRAQAEQWRGVPYRLGGNDRQGIDCSAFVQVTFQSRLGIQVPRTTDELARQGRRVGRDELRAGDLVFFKTGFRQRHVGIYMGGDRFLHASTSRGVMTSSLNNVYWRRHYWKARRLDLDERPSAVSLSDESR</sequence>
<keyword evidence="3" id="KW-0732">Signal</keyword>
<evidence type="ECO:0000256" key="5">
    <source>
        <dbReference type="ARBA" id="ARBA00022807"/>
    </source>
</evidence>
<accession>A0A9Q3UL54</accession>
<gene>
    <name evidence="8" type="ORF">LL252_01055</name>
</gene>
<keyword evidence="2" id="KW-0645">Protease</keyword>
<evidence type="ECO:0000256" key="4">
    <source>
        <dbReference type="ARBA" id="ARBA00022801"/>
    </source>
</evidence>
<evidence type="ECO:0000256" key="3">
    <source>
        <dbReference type="ARBA" id="ARBA00022729"/>
    </source>
</evidence>
<name>A0A9Q3UL54_9GAMM</name>
<dbReference type="AlphaFoldDB" id="A0A9Q3UL54"/>
<feature type="region of interest" description="Disordered" evidence="6">
    <location>
        <begin position="30"/>
        <end position="50"/>
    </location>
</feature>
<reference evidence="8" key="1">
    <citation type="submission" date="2021-10" db="EMBL/GenBank/DDBJ databases">
        <title>The diversity and Nitrogen Metabolism of Culturable Nitrate-Utilizing Bacteria Within the Oxygen Minimum Zone of the Changjiang (Yangtze River)Estuary.</title>
        <authorList>
            <person name="Zhang D."/>
            <person name="Zheng J."/>
            <person name="Liu S."/>
            <person name="He W."/>
        </authorList>
    </citation>
    <scope>NUCLEOTIDE SEQUENCE</scope>
    <source>
        <strain evidence="8">FXH-223</strain>
    </source>
</reference>
<comment type="similarity">
    <text evidence="1">Belongs to the peptidase C40 family.</text>
</comment>